<feature type="binding site" description="via carbamate group" evidence="6 8">
    <location>
        <position position="192"/>
    </location>
    <ligand>
        <name>Ni(2+)</name>
        <dbReference type="ChEBI" id="CHEBI:49786"/>
        <label>2</label>
    </ligand>
</feature>
<evidence type="ECO:0000256" key="6">
    <source>
        <dbReference type="HAMAP-Rule" id="MF_01953"/>
    </source>
</evidence>
<evidence type="ECO:0000256" key="8">
    <source>
        <dbReference type="PIRSR" id="PIRSR611612-51"/>
    </source>
</evidence>
<dbReference type="SUPFAM" id="SSF51338">
    <property type="entry name" value="Composite domain of metallo-dependent hydrolases"/>
    <property type="match status" value="1"/>
</dbReference>
<evidence type="ECO:0000256" key="11">
    <source>
        <dbReference type="RuleBase" id="RU004158"/>
    </source>
</evidence>
<dbReference type="InterPro" id="IPR011612">
    <property type="entry name" value="Urease_alpha_N_dom"/>
</dbReference>
<evidence type="ECO:0000256" key="2">
    <source>
        <dbReference type="ARBA" id="ARBA00022596"/>
    </source>
</evidence>
<keyword evidence="4 6" id="KW-0378">Hydrolase</keyword>
<dbReference type="EC" id="3.5.1.5" evidence="6"/>
<dbReference type="InterPro" id="IPR005848">
    <property type="entry name" value="Urease_asu"/>
</dbReference>
<evidence type="ECO:0000313" key="14">
    <source>
        <dbReference type="Proteomes" id="UP001147653"/>
    </source>
</evidence>
<dbReference type="GO" id="GO:0005737">
    <property type="term" value="C:cytoplasm"/>
    <property type="evidence" value="ECO:0007669"/>
    <property type="project" value="UniProtKB-SubCell"/>
</dbReference>
<dbReference type="HAMAP" id="MF_01953">
    <property type="entry name" value="Urease_alpha"/>
    <property type="match status" value="1"/>
</dbReference>
<evidence type="ECO:0000256" key="10">
    <source>
        <dbReference type="PROSITE-ProRule" id="PRU00700"/>
    </source>
</evidence>
<feature type="binding site" evidence="6 10">
    <location>
        <position position="194"/>
    </location>
    <ligand>
        <name>substrate</name>
    </ligand>
</feature>
<dbReference type="GO" id="GO:0016151">
    <property type="term" value="F:nickel cation binding"/>
    <property type="evidence" value="ECO:0007669"/>
    <property type="project" value="UniProtKB-UniRule"/>
</dbReference>
<dbReference type="SUPFAM" id="SSF51556">
    <property type="entry name" value="Metallo-dependent hydrolases"/>
    <property type="match status" value="1"/>
</dbReference>
<comment type="PTM">
    <text evidence="6">Carboxylation allows a single lysine to coordinate two nickel ions.</text>
</comment>
<dbReference type="RefSeq" id="WP_270026270.1">
    <property type="nucleotide sequence ID" value="NZ_JAPDDP010000028.1"/>
</dbReference>
<comment type="cofactor">
    <cofactor evidence="6 8">
        <name>Ni cation</name>
        <dbReference type="ChEBI" id="CHEBI:25516"/>
    </cofactor>
    <text evidence="6 8">Binds 2 nickel ions per subunit.</text>
</comment>
<dbReference type="PANTHER" id="PTHR43440:SF1">
    <property type="entry name" value="UREASE"/>
    <property type="match status" value="1"/>
</dbReference>
<comment type="catalytic activity">
    <reaction evidence="5 6">
        <text>urea + 2 H2O + H(+) = hydrogencarbonate + 2 NH4(+)</text>
        <dbReference type="Rhea" id="RHEA:20557"/>
        <dbReference type="ChEBI" id="CHEBI:15377"/>
        <dbReference type="ChEBI" id="CHEBI:15378"/>
        <dbReference type="ChEBI" id="CHEBI:16199"/>
        <dbReference type="ChEBI" id="CHEBI:17544"/>
        <dbReference type="ChEBI" id="CHEBI:28938"/>
        <dbReference type="EC" id="3.5.1.5"/>
    </reaction>
</comment>
<feature type="binding site" evidence="6 8">
    <location>
        <position position="221"/>
    </location>
    <ligand>
        <name>Ni(2+)</name>
        <dbReference type="ChEBI" id="CHEBI:49786"/>
        <label>2</label>
    </ligand>
</feature>
<comment type="similarity">
    <text evidence="6 11">Belongs to the metallo-dependent hydrolases superfamily. Urease alpha subunit family.</text>
</comment>
<keyword evidence="3 6" id="KW-0479">Metal-binding</keyword>
<dbReference type="InterPro" id="IPR032466">
    <property type="entry name" value="Metal_Hydrolase"/>
</dbReference>
<dbReference type="Gene3D" id="2.30.40.10">
    <property type="entry name" value="Urease, subunit C, domain 1"/>
    <property type="match status" value="1"/>
</dbReference>
<keyword evidence="2 6" id="KW-0533">Nickel</keyword>
<proteinExistence type="inferred from homology"/>
<dbReference type="PROSITE" id="PS51368">
    <property type="entry name" value="UREASE_3"/>
    <property type="match status" value="1"/>
</dbReference>
<protein>
    <recommendedName>
        <fullName evidence="6">Urease subunit alpha</fullName>
        <ecNumber evidence="6">3.5.1.5</ecNumber>
    </recommendedName>
    <alternativeName>
        <fullName evidence="6">Urea amidohydrolase subunit alpha</fullName>
    </alternativeName>
</protein>
<keyword evidence="6 10" id="KW-0963">Cytoplasm</keyword>
<organism evidence="13 14">
    <name type="scientific">Solirubrobacter phytolaccae</name>
    <dbReference type="NCBI Taxonomy" id="1404360"/>
    <lineage>
        <taxon>Bacteria</taxon>
        <taxon>Bacillati</taxon>
        <taxon>Actinomycetota</taxon>
        <taxon>Thermoleophilia</taxon>
        <taxon>Solirubrobacterales</taxon>
        <taxon>Solirubrobacteraceae</taxon>
        <taxon>Solirubrobacter</taxon>
    </lineage>
</organism>
<dbReference type="GO" id="GO:0009039">
    <property type="term" value="F:urease activity"/>
    <property type="evidence" value="ECO:0007669"/>
    <property type="project" value="UniProtKB-UniRule"/>
</dbReference>
<comment type="subunit">
    <text evidence="6">Heterotrimer of UreA (gamma), UreB (beta) and UreC (alpha) subunits. Three heterotrimers associate to form the active enzyme.</text>
</comment>
<comment type="subcellular location">
    <subcellularLocation>
        <location evidence="6 10">Cytoplasm</location>
    </subcellularLocation>
</comment>
<dbReference type="EMBL" id="JAPDDP010000028">
    <property type="protein sequence ID" value="MDA0181914.1"/>
    <property type="molecule type" value="Genomic_DNA"/>
</dbReference>
<evidence type="ECO:0000256" key="9">
    <source>
        <dbReference type="PIRSR" id="PIRSR611612-52"/>
    </source>
</evidence>
<dbReference type="InterPro" id="IPR050112">
    <property type="entry name" value="Urease_alpha_subunit"/>
</dbReference>
<evidence type="ECO:0000259" key="12">
    <source>
        <dbReference type="PROSITE" id="PS51368"/>
    </source>
</evidence>
<evidence type="ECO:0000313" key="13">
    <source>
        <dbReference type="EMBL" id="MDA0181914.1"/>
    </source>
</evidence>
<evidence type="ECO:0000256" key="4">
    <source>
        <dbReference type="ARBA" id="ARBA00022801"/>
    </source>
</evidence>
<name>A0A9X3NB76_9ACTN</name>
<feature type="modified residue" description="N6-carboxylysine" evidence="6 7">
    <location>
        <position position="192"/>
    </location>
</feature>
<dbReference type="AlphaFoldDB" id="A0A9X3NB76"/>
<comment type="pathway">
    <text evidence="1 6">Nitrogen metabolism; urea degradation; CO(2) and NH(3) from urea (urease route): step 1/1.</text>
</comment>
<evidence type="ECO:0000256" key="3">
    <source>
        <dbReference type="ARBA" id="ARBA00022723"/>
    </source>
</evidence>
<sequence length="535" mass="55741">MPDRVRLADSDLWLEPEGEPDAIVPGWGGTMRDGLGVRAERGGVEVAITGGLLIDPVLGVRYASIGINDGRIVSVGRAGNPDTMDGIDVVLDTATAVHDAAGLIVTPGGIDTHVHWLSPQVADAALAGGLTTLVIQDPGPVWNLGCNPPELLQTAWAALDAYPLNAALLVRGSSARQEPVLHALRAGGAGLKIHEDVAAGPEQIRTALDICDAEDVQLAIHTDGLNEAISVEETFAAFGGRTIHAFHIEGCGGGHAPDLLALAGRERVLTSSTNPGLPFGPGTEAEGRAMVEAVHLLDPSRRSGDLAILDLRVRARTMAAEGVLHDLGVIHMMSSDSQGMGRAGEVVRRALQNADWMKAVRGGEGAHDNARVLRHIAKVTINPALTHGLAGHVGALTPGRFADAVLWQPSLVGVRPELVIKAGMAAWGASGDGNATTMLAEPVRVRPQVGGIGGAAARNSLAFLAGSAMDAELPTVRRRARVEGCRDLTAADMLHNDRQGEVRVDPRTYAVTLDGEPVDAPPVESLAFSGRFLIG</sequence>
<gene>
    <name evidence="6" type="primary">ureC</name>
    <name evidence="13" type="ORF">OJ997_16545</name>
</gene>
<dbReference type="InterPro" id="IPR017951">
    <property type="entry name" value="Urease_asu_c"/>
</dbReference>
<comment type="PTM">
    <text evidence="7">Carbamylation allows a single lysine to coordinate two nickel ions.</text>
</comment>
<dbReference type="NCBIfam" id="NF009686">
    <property type="entry name" value="PRK13207.1"/>
    <property type="match status" value="1"/>
</dbReference>
<dbReference type="Gene3D" id="3.20.20.140">
    <property type="entry name" value="Metal-dependent hydrolases"/>
    <property type="match status" value="1"/>
</dbReference>
<dbReference type="Pfam" id="PF01979">
    <property type="entry name" value="Amidohydro_1"/>
    <property type="match status" value="1"/>
</dbReference>
<keyword evidence="14" id="KW-1185">Reference proteome</keyword>
<feature type="binding site" evidence="6 8">
    <location>
        <position position="247"/>
    </location>
    <ligand>
        <name>Ni(2+)</name>
        <dbReference type="ChEBI" id="CHEBI:49786"/>
        <label>2</label>
    </ligand>
</feature>
<feature type="binding site" description="via carbamate group" evidence="6 8">
    <location>
        <position position="192"/>
    </location>
    <ligand>
        <name>Ni(2+)</name>
        <dbReference type="ChEBI" id="CHEBI:49786"/>
        <label>1</label>
    </ligand>
</feature>
<feature type="active site" description="Proton donor" evidence="6 9">
    <location>
        <position position="295"/>
    </location>
</feature>
<dbReference type="Pfam" id="PF00449">
    <property type="entry name" value="Urease_alpha"/>
    <property type="match status" value="1"/>
</dbReference>
<dbReference type="GO" id="GO:0043419">
    <property type="term" value="P:urea catabolic process"/>
    <property type="evidence" value="ECO:0007669"/>
    <property type="project" value="UniProtKB-UniRule"/>
</dbReference>
<feature type="binding site" evidence="6 8">
    <location>
        <position position="113"/>
    </location>
    <ligand>
        <name>Ni(2+)</name>
        <dbReference type="ChEBI" id="CHEBI:49786"/>
        <label>1</label>
    </ligand>
</feature>
<evidence type="ECO:0000256" key="1">
    <source>
        <dbReference type="ARBA" id="ARBA00004897"/>
    </source>
</evidence>
<feature type="domain" description="Urease" evidence="12">
    <location>
        <begin position="108"/>
        <end position="535"/>
    </location>
</feature>
<feature type="binding site" evidence="6 8">
    <location>
        <position position="336"/>
    </location>
    <ligand>
        <name>Ni(2+)</name>
        <dbReference type="ChEBI" id="CHEBI:49786"/>
        <label>1</label>
    </ligand>
</feature>
<evidence type="ECO:0000256" key="5">
    <source>
        <dbReference type="ARBA" id="ARBA00047778"/>
    </source>
</evidence>
<feature type="binding site" evidence="6 8">
    <location>
        <position position="115"/>
    </location>
    <ligand>
        <name>Ni(2+)</name>
        <dbReference type="ChEBI" id="CHEBI:49786"/>
        <label>1</label>
    </ligand>
</feature>
<reference evidence="13" key="1">
    <citation type="submission" date="2022-10" db="EMBL/GenBank/DDBJ databases">
        <title>The WGS of Solirubrobacter phytolaccae KCTC 29190.</title>
        <authorList>
            <person name="Jiang Z."/>
        </authorList>
    </citation>
    <scope>NUCLEOTIDE SEQUENCE</scope>
    <source>
        <strain evidence="13">KCTC 29190</strain>
    </source>
</reference>
<dbReference type="PANTHER" id="PTHR43440">
    <property type="entry name" value="UREASE"/>
    <property type="match status" value="1"/>
</dbReference>
<comment type="caution">
    <text evidence="13">The sequence shown here is derived from an EMBL/GenBank/DDBJ whole genome shotgun (WGS) entry which is preliminary data.</text>
</comment>
<dbReference type="InterPro" id="IPR006680">
    <property type="entry name" value="Amidohydro-rel"/>
</dbReference>
<evidence type="ECO:0000256" key="7">
    <source>
        <dbReference type="PIRSR" id="PIRSR611612-50"/>
    </source>
</evidence>
<dbReference type="Proteomes" id="UP001147653">
    <property type="component" value="Unassembled WGS sequence"/>
</dbReference>
<dbReference type="PRINTS" id="PR01752">
    <property type="entry name" value="UREASE"/>
</dbReference>
<dbReference type="InterPro" id="IPR011059">
    <property type="entry name" value="Metal-dep_hydrolase_composite"/>
</dbReference>
<accession>A0A9X3NB76</accession>